<evidence type="ECO:0000256" key="1">
    <source>
        <dbReference type="ARBA" id="ARBA00006484"/>
    </source>
</evidence>
<dbReference type="Proteomes" id="UP000075714">
    <property type="component" value="Unassembled WGS sequence"/>
</dbReference>
<keyword evidence="4" id="KW-1185">Reference proteome</keyword>
<dbReference type="PRINTS" id="PR00081">
    <property type="entry name" value="GDHRDH"/>
</dbReference>
<dbReference type="Gene3D" id="3.40.50.720">
    <property type="entry name" value="NAD(P)-binding Rossmann-like Domain"/>
    <property type="match status" value="1"/>
</dbReference>
<dbReference type="EMBL" id="LSYV01000008">
    <property type="protein sequence ID" value="KXZ53341.1"/>
    <property type="molecule type" value="Genomic_DNA"/>
</dbReference>
<name>A0A150GU46_GONPE</name>
<dbReference type="InterPro" id="IPR036291">
    <property type="entry name" value="NAD(P)-bd_dom_sf"/>
</dbReference>
<dbReference type="CDD" id="cd05355">
    <property type="entry name" value="SDR_c1"/>
    <property type="match status" value="1"/>
</dbReference>
<dbReference type="InterPro" id="IPR002347">
    <property type="entry name" value="SDR_fam"/>
</dbReference>
<proteinExistence type="inferred from homology"/>
<evidence type="ECO:0000313" key="4">
    <source>
        <dbReference type="Proteomes" id="UP000075714"/>
    </source>
</evidence>
<dbReference type="PROSITE" id="PS00061">
    <property type="entry name" value="ADH_SHORT"/>
    <property type="match status" value="1"/>
</dbReference>
<dbReference type="AlphaFoldDB" id="A0A150GU46"/>
<dbReference type="PANTHER" id="PTHR48107:SF16">
    <property type="entry name" value="NADPH-DEPENDENT ALDEHYDE REDUCTASE 1, CHLOROPLASTIC"/>
    <property type="match status" value="1"/>
</dbReference>
<dbReference type="GO" id="GO:0016614">
    <property type="term" value="F:oxidoreductase activity, acting on CH-OH group of donors"/>
    <property type="evidence" value="ECO:0007669"/>
    <property type="project" value="UniProtKB-ARBA"/>
</dbReference>
<dbReference type="SUPFAM" id="SSF51735">
    <property type="entry name" value="NAD(P)-binding Rossmann-fold domains"/>
    <property type="match status" value="1"/>
</dbReference>
<reference evidence="4" key="1">
    <citation type="journal article" date="2016" name="Nat. Commun.">
        <title>The Gonium pectorale genome demonstrates co-option of cell cycle regulation during the evolution of multicellularity.</title>
        <authorList>
            <person name="Hanschen E.R."/>
            <person name="Marriage T.N."/>
            <person name="Ferris P.J."/>
            <person name="Hamaji T."/>
            <person name="Toyoda A."/>
            <person name="Fujiyama A."/>
            <person name="Neme R."/>
            <person name="Noguchi H."/>
            <person name="Minakuchi Y."/>
            <person name="Suzuki M."/>
            <person name="Kawai-Toyooka H."/>
            <person name="Smith D.R."/>
            <person name="Sparks H."/>
            <person name="Anderson J."/>
            <person name="Bakaric R."/>
            <person name="Luria V."/>
            <person name="Karger A."/>
            <person name="Kirschner M.W."/>
            <person name="Durand P.M."/>
            <person name="Michod R.E."/>
            <person name="Nozaki H."/>
            <person name="Olson B.J."/>
        </authorList>
    </citation>
    <scope>NUCLEOTIDE SEQUENCE [LARGE SCALE GENOMIC DNA]</scope>
    <source>
        <strain evidence="4">NIES-2863</strain>
    </source>
</reference>
<dbReference type="OrthoDB" id="47007at2759"/>
<organism evidence="3 4">
    <name type="scientific">Gonium pectorale</name>
    <name type="common">Green alga</name>
    <dbReference type="NCBI Taxonomy" id="33097"/>
    <lineage>
        <taxon>Eukaryota</taxon>
        <taxon>Viridiplantae</taxon>
        <taxon>Chlorophyta</taxon>
        <taxon>core chlorophytes</taxon>
        <taxon>Chlorophyceae</taxon>
        <taxon>CS clade</taxon>
        <taxon>Chlamydomonadales</taxon>
        <taxon>Volvocaceae</taxon>
        <taxon>Gonium</taxon>
    </lineage>
</organism>
<gene>
    <name evidence="3" type="ORF">GPECTOR_7g1236</name>
</gene>
<comment type="caution">
    <text evidence="3">The sequence shown here is derived from an EMBL/GenBank/DDBJ whole genome shotgun (WGS) entry which is preliminary data.</text>
</comment>
<keyword evidence="2" id="KW-0560">Oxidoreductase</keyword>
<sequence length="334" mass="36103">MEQACDGIVANAPTLMKQLVRESVESVQQQAGNMVADVKESLEHKVQAVKGNIPIMPEGQSRQPGVEAEMWTKPEIIRDSYIGADKLAGRVALITGGDSGIGRSVAVHFAREGADVFFTYLDEHEDAAETKKLVEKEGRRCIAMASNVRDHQACCEAVERCVRELGKLDILVNNAAVQNYRNSITEITDADIEATFETNILGMFYMAMAAVKHLPQGSGSVINTTSITSYMGEAHLLDYSATKGAITAFTRGLSQQLASKGIRVNAVAPGPIWTPLIPATFPRTAMLTWQKQVPMQRAGQPSEVGPCYVFLASDDGSYFSGQVLHPNGGMPVNS</sequence>
<dbReference type="STRING" id="33097.A0A150GU46"/>
<dbReference type="InterPro" id="IPR020904">
    <property type="entry name" value="Sc_DH/Rdtase_CS"/>
</dbReference>
<evidence type="ECO:0000256" key="2">
    <source>
        <dbReference type="ARBA" id="ARBA00023002"/>
    </source>
</evidence>
<comment type="similarity">
    <text evidence="1">Belongs to the short-chain dehydrogenases/reductases (SDR) family.</text>
</comment>
<evidence type="ECO:0000313" key="3">
    <source>
        <dbReference type="EMBL" id="KXZ53341.1"/>
    </source>
</evidence>
<dbReference type="FunFam" id="3.40.50.720:FF:000084">
    <property type="entry name" value="Short-chain dehydrogenase reductase"/>
    <property type="match status" value="1"/>
</dbReference>
<dbReference type="Pfam" id="PF13561">
    <property type="entry name" value="adh_short_C2"/>
    <property type="match status" value="1"/>
</dbReference>
<accession>A0A150GU46</accession>
<dbReference type="PRINTS" id="PR00080">
    <property type="entry name" value="SDRFAMILY"/>
</dbReference>
<dbReference type="PANTHER" id="PTHR48107">
    <property type="entry name" value="NADPH-DEPENDENT ALDEHYDE REDUCTASE-LIKE PROTEIN, CHLOROPLASTIC-RELATED"/>
    <property type="match status" value="1"/>
</dbReference>
<protein>
    <submittedName>
        <fullName evidence="3">Uncharacterized protein</fullName>
    </submittedName>
</protein>